<feature type="region of interest" description="Disordered" evidence="1">
    <location>
        <begin position="1"/>
        <end position="197"/>
    </location>
</feature>
<keyword evidence="3" id="KW-1185">Reference proteome</keyword>
<protein>
    <submittedName>
        <fullName evidence="2">Uncharacterized protein</fullName>
    </submittedName>
</protein>
<feature type="compositionally biased region" description="Basic residues" evidence="1">
    <location>
        <begin position="147"/>
        <end position="157"/>
    </location>
</feature>
<dbReference type="EMBL" id="JAUKUD010000004">
    <property type="protein sequence ID" value="KAK0746560.1"/>
    <property type="molecule type" value="Genomic_DNA"/>
</dbReference>
<dbReference type="Proteomes" id="UP001172155">
    <property type="component" value="Unassembled WGS sequence"/>
</dbReference>
<name>A0AA40EVX1_9PEZI</name>
<organism evidence="2 3">
    <name type="scientific">Schizothecium vesticola</name>
    <dbReference type="NCBI Taxonomy" id="314040"/>
    <lineage>
        <taxon>Eukaryota</taxon>
        <taxon>Fungi</taxon>
        <taxon>Dikarya</taxon>
        <taxon>Ascomycota</taxon>
        <taxon>Pezizomycotina</taxon>
        <taxon>Sordariomycetes</taxon>
        <taxon>Sordariomycetidae</taxon>
        <taxon>Sordariales</taxon>
        <taxon>Schizotheciaceae</taxon>
        <taxon>Schizothecium</taxon>
    </lineage>
</organism>
<proteinExistence type="predicted"/>
<sequence length="270" mass="28381">MNSATFLSYAGVGPGTGRHILPPLRPTPGTYLEKTYRQRIRQPPQVPLTAGPPKGRRTPLPDGPRPREGSDDPSPCQPNPTGHRKAAPRIIKNCSGNKKNGGGRAQVPGDGFINDKAQADPGRKRTAGASVDNSFLEPGDPDPPCALKKRQSKKPKLSVKNTKLSEDDVGELVQRARGSSDATIGDDTSGPVERNGAASVNQNVVGELGQHDVAVGETITVRGEPETPENLIGDSSGQKDTQAEDLKNSGKEPDLPEVSSIATGSSVPKV</sequence>
<comment type="caution">
    <text evidence="2">The sequence shown here is derived from an EMBL/GenBank/DDBJ whole genome shotgun (WGS) entry which is preliminary data.</text>
</comment>
<evidence type="ECO:0000256" key="1">
    <source>
        <dbReference type="SAM" id="MobiDB-lite"/>
    </source>
</evidence>
<gene>
    <name evidence="2" type="ORF">B0T18DRAFT_154821</name>
</gene>
<feature type="compositionally biased region" description="Polar residues" evidence="1">
    <location>
        <begin position="260"/>
        <end position="270"/>
    </location>
</feature>
<evidence type="ECO:0000313" key="2">
    <source>
        <dbReference type="EMBL" id="KAK0746560.1"/>
    </source>
</evidence>
<feature type="region of interest" description="Disordered" evidence="1">
    <location>
        <begin position="220"/>
        <end position="270"/>
    </location>
</feature>
<reference evidence="2" key="1">
    <citation type="submission" date="2023-06" db="EMBL/GenBank/DDBJ databases">
        <title>Genome-scale phylogeny and comparative genomics of the fungal order Sordariales.</title>
        <authorList>
            <consortium name="Lawrence Berkeley National Laboratory"/>
            <person name="Hensen N."/>
            <person name="Bonometti L."/>
            <person name="Westerberg I."/>
            <person name="Brannstrom I.O."/>
            <person name="Guillou S."/>
            <person name="Cros-Aarteil S."/>
            <person name="Calhoun S."/>
            <person name="Haridas S."/>
            <person name="Kuo A."/>
            <person name="Mondo S."/>
            <person name="Pangilinan J."/>
            <person name="Riley R."/>
            <person name="LaButti K."/>
            <person name="Andreopoulos B."/>
            <person name="Lipzen A."/>
            <person name="Chen C."/>
            <person name="Yanf M."/>
            <person name="Daum C."/>
            <person name="Ng V."/>
            <person name="Clum A."/>
            <person name="Steindorff A."/>
            <person name="Ohm R."/>
            <person name="Martin F."/>
            <person name="Silar P."/>
            <person name="Natvig D."/>
            <person name="Lalanne C."/>
            <person name="Gautier V."/>
            <person name="Ament-velasquez S.L."/>
            <person name="Kruys A."/>
            <person name="Hutchinson M.I."/>
            <person name="Powell A.J."/>
            <person name="Barry K."/>
            <person name="Miller A.N."/>
            <person name="Grigoriev I.V."/>
            <person name="Debuchy R."/>
            <person name="Gladieux P."/>
            <person name="Thoren M.H."/>
            <person name="Johannesson H."/>
        </authorList>
    </citation>
    <scope>NUCLEOTIDE SEQUENCE</scope>
    <source>
        <strain evidence="2">SMH3187-1</strain>
    </source>
</reference>
<feature type="compositionally biased region" description="Basic and acidic residues" evidence="1">
    <location>
        <begin position="241"/>
        <end position="254"/>
    </location>
</feature>
<evidence type="ECO:0000313" key="3">
    <source>
        <dbReference type="Proteomes" id="UP001172155"/>
    </source>
</evidence>
<dbReference type="AlphaFoldDB" id="A0AA40EVX1"/>
<accession>A0AA40EVX1</accession>